<sequence length="342" mass="40650">MPNSINYSKICQDLLKNLNPRTKEVVSRRFGLETEQKETLEAIGQDHNITRERTRQIEEDGFSQIRKKIDQHQEAFKYLANYLKSFGGLKKEDVLLSQLGRNKFEPHIFFLLTLNDQFYHFGETDEFYPFWTIDQKTQNSAKEIINFLTQKLAQKKEPVSLRQIYKISQERKILAPRVLSSFVEISKKIERGIDDYYGLRDWPEVNPKGLKDKAFLALKKEGKPLHFQAVARHIDELKFFQEPDRERKTLFQTVHNELIKDPRFVLVGRGIYALKEWGYEPGYVKDIIWKLLKEKGRPLDRENIIREVSKQRLVKKSTILLNLQNKKHFLRNSKGYYFIRRA</sequence>
<name>A0A1G2DVU4_9BACT</name>
<organism evidence="3 4">
    <name type="scientific">Candidatus Nealsonbacteria bacterium RBG_13_36_15</name>
    <dbReference type="NCBI Taxonomy" id="1801660"/>
    <lineage>
        <taxon>Bacteria</taxon>
        <taxon>Candidatus Nealsoniibacteriota</taxon>
    </lineage>
</organism>
<keyword evidence="1" id="KW-0804">Transcription</keyword>
<dbReference type="InterPro" id="IPR013324">
    <property type="entry name" value="RNA_pol_sigma_r3/r4-like"/>
</dbReference>
<dbReference type="PANTHER" id="PTHR30603">
    <property type="entry name" value="RNA POLYMERASE SIGMA FACTOR RPO"/>
    <property type="match status" value="1"/>
</dbReference>
<evidence type="ECO:0000259" key="2">
    <source>
        <dbReference type="PROSITE" id="PS51913"/>
    </source>
</evidence>
<dbReference type="Pfam" id="PF04545">
    <property type="entry name" value="Sigma70_r4"/>
    <property type="match status" value="1"/>
</dbReference>
<comment type="caution">
    <text evidence="3">The sequence shown here is derived from an EMBL/GenBank/DDBJ whole genome shotgun (WGS) entry which is preliminary data.</text>
</comment>
<dbReference type="InterPro" id="IPR007630">
    <property type="entry name" value="RNA_pol_sigma70_r4"/>
</dbReference>
<feature type="domain" description="HTH HARE-type" evidence="2">
    <location>
        <begin position="208"/>
        <end position="277"/>
    </location>
</feature>
<proteinExistence type="predicted"/>
<dbReference type="AlphaFoldDB" id="A0A1G2DVU4"/>
<evidence type="ECO:0000313" key="4">
    <source>
        <dbReference type="Proteomes" id="UP000176752"/>
    </source>
</evidence>
<dbReference type="InterPro" id="IPR000943">
    <property type="entry name" value="RNA_pol_sigma70"/>
</dbReference>
<dbReference type="Gene3D" id="1.10.10.10">
    <property type="entry name" value="Winged helix-like DNA-binding domain superfamily/Winged helix DNA-binding domain"/>
    <property type="match status" value="1"/>
</dbReference>
<dbReference type="GO" id="GO:0006352">
    <property type="term" value="P:DNA-templated transcription initiation"/>
    <property type="evidence" value="ECO:0007669"/>
    <property type="project" value="InterPro"/>
</dbReference>
<dbReference type="Proteomes" id="UP000176752">
    <property type="component" value="Unassembled WGS sequence"/>
</dbReference>
<reference evidence="3 4" key="1">
    <citation type="journal article" date="2016" name="Nat. Commun.">
        <title>Thousands of microbial genomes shed light on interconnected biogeochemical processes in an aquifer system.</title>
        <authorList>
            <person name="Anantharaman K."/>
            <person name="Brown C.T."/>
            <person name="Hug L.A."/>
            <person name="Sharon I."/>
            <person name="Castelle C.J."/>
            <person name="Probst A.J."/>
            <person name="Thomas B.C."/>
            <person name="Singh A."/>
            <person name="Wilkins M.J."/>
            <person name="Karaoz U."/>
            <person name="Brodie E.L."/>
            <person name="Williams K.H."/>
            <person name="Hubbard S.S."/>
            <person name="Banfield J.F."/>
        </authorList>
    </citation>
    <scope>NUCLEOTIDE SEQUENCE [LARGE SCALE GENOMIC DNA]</scope>
</reference>
<dbReference type="Gene3D" id="1.10.10.1250">
    <property type="entry name" value="RNA polymerase, subunit delta, N-terminal domain"/>
    <property type="match status" value="1"/>
</dbReference>
<dbReference type="PROSITE" id="PS51913">
    <property type="entry name" value="HTH_HARE"/>
    <property type="match status" value="1"/>
</dbReference>
<evidence type="ECO:0000313" key="3">
    <source>
        <dbReference type="EMBL" id="OGZ17502.1"/>
    </source>
</evidence>
<dbReference type="InterPro" id="IPR050239">
    <property type="entry name" value="Sigma-70_RNA_pol_init_factors"/>
</dbReference>
<dbReference type="STRING" id="1801660.A2Z78_00900"/>
<dbReference type="GO" id="GO:0003700">
    <property type="term" value="F:DNA-binding transcription factor activity"/>
    <property type="evidence" value="ECO:0007669"/>
    <property type="project" value="InterPro"/>
</dbReference>
<dbReference type="SUPFAM" id="SSF88659">
    <property type="entry name" value="Sigma3 and sigma4 domains of RNA polymerase sigma factors"/>
    <property type="match status" value="1"/>
</dbReference>
<accession>A0A1G2DVU4</accession>
<dbReference type="PRINTS" id="PR00046">
    <property type="entry name" value="SIGMA70FCT"/>
</dbReference>
<dbReference type="InterPro" id="IPR036388">
    <property type="entry name" value="WH-like_DNA-bd_sf"/>
</dbReference>
<dbReference type="InterPro" id="IPR038087">
    <property type="entry name" value="RNAP_delta_N_dom_sf"/>
</dbReference>
<protein>
    <recommendedName>
        <fullName evidence="2">HTH HARE-type domain-containing protein</fullName>
    </recommendedName>
</protein>
<dbReference type="EMBL" id="MHLV01000023">
    <property type="protein sequence ID" value="OGZ17502.1"/>
    <property type="molecule type" value="Genomic_DNA"/>
</dbReference>
<gene>
    <name evidence="3" type="ORF">A2Z78_00900</name>
</gene>
<dbReference type="InterPro" id="IPR007759">
    <property type="entry name" value="Asxl_HARE-HTH"/>
</dbReference>
<dbReference type="PANTHER" id="PTHR30603:SF47">
    <property type="entry name" value="RNA POLYMERASE SIGMA FACTOR SIGD, CHLOROPLASTIC"/>
    <property type="match status" value="1"/>
</dbReference>
<evidence type="ECO:0000256" key="1">
    <source>
        <dbReference type="ARBA" id="ARBA00023163"/>
    </source>
</evidence>